<accession>A0A0R3WG95</accession>
<dbReference type="AlphaFoldDB" id="A0A0R3WG95"/>
<feature type="region of interest" description="Disordered" evidence="1">
    <location>
        <begin position="67"/>
        <end position="93"/>
    </location>
</feature>
<evidence type="ECO:0000313" key="3">
    <source>
        <dbReference type="Proteomes" id="UP000282613"/>
    </source>
</evidence>
<evidence type="ECO:0000256" key="1">
    <source>
        <dbReference type="SAM" id="MobiDB-lite"/>
    </source>
</evidence>
<feature type="region of interest" description="Disordered" evidence="1">
    <location>
        <begin position="330"/>
        <end position="364"/>
    </location>
</feature>
<reference evidence="4" key="1">
    <citation type="submission" date="2017-02" db="UniProtKB">
        <authorList>
            <consortium name="WormBaseParasite"/>
        </authorList>
    </citation>
    <scope>IDENTIFICATION</scope>
</reference>
<feature type="region of interest" description="Disordered" evidence="1">
    <location>
        <begin position="146"/>
        <end position="250"/>
    </location>
</feature>
<dbReference type="Proteomes" id="UP000282613">
    <property type="component" value="Unassembled WGS sequence"/>
</dbReference>
<evidence type="ECO:0000313" key="2">
    <source>
        <dbReference type="EMBL" id="VDK46422.1"/>
    </source>
</evidence>
<feature type="compositionally biased region" description="Polar residues" evidence="1">
    <location>
        <begin position="67"/>
        <end position="89"/>
    </location>
</feature>
<keyword evidence="3" id="KW-1185">Reference proteome</keyword>
<feature type="compositionally biased region" description="Basic and acidic residues" evidence="1">
    <location>
        <begin position="207"/>
        <end position="220"/>
    </location>
</feature>
<reference evidence="2 3" key="2">
    <citation type="submission" date="2018-11" db="EMBL/GenBank/DDBJ databases">
        <authorList>
            <consortium name="Pathogen Informatics"/>
        </authorList>
    </citation>
    <scope>NUCLEOTIDE SEQUENCE [LARGE SCALE GENOMIC DNA]</scope>
</reference>
<evidence type="ECO:0000313" key="4">
    <source>
        <dbReference type="WBParaSite" id="TASK_0000988801-mRNA-1"/>
    </source>
</evidence>
<organism evidence="4">
    <name type="scientific">Taenia asiatica</name>
    <name type="common">Asian tapeworm</name>
    <dbReference type="NCBI Taxonomy" id="60517"/>
    <lineage>
        <taxon>Eukaryota</taxon>
        <taxon>Metazoa</taxon>
        <taxon>Spiralia</taxon>
        <taxon>Lophotrochozoa</taxon>
        <taxon>Platyhelminthes</taxon>
        <taxon>Cestoda</taxon>
        <taxon>Eucestoda</taxon>
        <taxon>Cyclophyllidea</taxon>
        <taxon>Taeniidae</taxon>
        <taxon>Taenia</taxon>
    </lineage>
</organism>
<feature type="compositionally biased region" description="Basic and acidic residues" evidence="1">
    <location>
        <begin position="154"/>
        <end position="185"/>
    </location>
</feature>
<feature type="compositionally biased region" description="Polar residues" evidence="1">
    <location>
        <begin position="229"/>
        <end position="242"/>
    </location>
</feature>
<dbReference type="OrthoDB" id="6258881at2759"/>
<dbReference type="WBParaSite" id="TASK_0000988801-mRNA-1">
    <property type="protein sequence ID" value="TASK_0000988801-mRNA-1"/>
    <property type="gene ID" value="TASK_0000988801"/>
</dbReference>
<gene>
    <name evidence="2" type="ORF">TASK_LOCUS9889</name>
</gene>
<protein>
    <submittedName>
        <fullName evidence="4">LsmAD domain-containing protein</fullName>
    </submittedName>
</protein>
<sequence>MYVSIAIASVDYMTFSDTYEGWNATELDQHEVGVSPSADSTPAGFTNITPTDTQGALEGTLQLFGGATQSSHFTPTSASANRDTWNEPRSPSKGRESFIGLGIWNDDDVEQLAVHFLATEREHSTSLEAAIERHLEGLRLDVVSSSRPLVPSAHSEEDVAERRQEESEDKNDHKEVEDKPNEKADGSLSSEVEANKNKETTPTSESVKVEDQPSEPKEPPTEAPKIPISTASGASPSLQPPSNGEVVEEVPRSVKEQVAIFSNLSLQKTHDAPKPGTVGAFEIDHSNQNNVSSNSTPPTLSMQAPRVTTVYKNASPQPFMSAETDLIKQADRKPAEHPPNQSDSTMFERPQPLDRPSEPSPQPKKFVFKAVTSTPPMTFCVPFGSSSQSVKSTESPVKAVSPSQYLGPGVIAQTSRPPMMIRLRRPGPEAPWGFAVFGSADYGCPPFISRAFKFARYVTTEMID</sequence>
<feature type="compositionally biased region" description="Polar residues" evidence="1">
    <location>
        <begin position="286"/>
        <end position="302"/>
    </location>
</feature>
<proteinExistence type="predicted"/>
<dbReference type="EMBL" id="UYRS01019668">
    <property type="protein sequence ID" value="VDK46422.1"/>
    <property type="molecule type" value="Genomic_DNA"/>
</dbReference>
<name>A0A0R3WG95_TAEAS</name>
<feature type="region of interest" description="Disordered" evidence="1">
    <location>
        <begin position="266"/>
        <end position="304"/>
    </location>
</feature>